<dbReference type="CDD" id="cd00773">
    <property type="entry name" value="HisRS-like_core"/>
    <property type="match status" value="1"/>
</dbReference>
<dbReference type="InterPro" id="IPR006195">
    <property type="entry name" value="aa-tRNA-synth_II"/>
</dbReference>
<dbReference type="InterPro" id="IPR045864">
    <property type="entry name" value="aa-tRNA-synth_II/BPL/LPL"/>
</dbReference>
<evidence type="ECO:0000256" key="6">
    <source>
        <dbReference type="ARBA" id="ARBA00022840"/>
    </source>
</evidence>
<dbReference type="PANTHER" id="PTHR11476:SF7">
    <property type="entry name" value="HISTIDINE--TRNA LIGASE"/>
    <property type="match status" value="1"/>
</dbReference>
<evidence type="ECO:0000256" key="8">
    <source>
        <dbReference type="ARBA" id="ARBA00023146"/>
    </source>
</evidence>
<dbReference type="AlphaFoldDB" id="A0A172ZBZ4"/>
<dbReference type="InterPro" id="IPR004516">
    <property type="entry name" value="HisRS/HisZ"/>
</dbReference>
<keyword evidence="13" id="KW-0436">Ligase</keyword>
<organism evidence="13 14">
    <name type="scientific">Paenibacillus bovis</name>
    <dbReference type="NCBI Taxonomy" id="1616788"/>
    <lineage>
        <taxon>Bacteria</taxon>
        <taxon>Bacillati</taxon>
        <taxon>Bacillota</taxon>
        <taxon>Bacilli</taxon>
        <taxon>Bacillales</taxon>
        <taxon>Paenibacillaceae</taxon>
        <taxon>Paenibacillus</taxon>
    </lineage>
</organism>
<evidence type="ECO:0000259" key="12">
    <source>
        <dbReference type="PROSITE" id="PS50862"/>
    </source>
</evidence>
<evidence type="ECO:0000256" key="4">
    <source>
        <dbReference type="ARBA" id="ARBA00022490"/>
    </source>
</evidence>
<evidence type="ECO:0000256" key="10">
    <source>
        <dbReference type="NCBIfam" id="TIGR00442"/>
    </source>
</evidence>
<name>A0A172ZBZ4_9BACL</name>
<accession>A0A172ZBZ4</accession>
<dbReference type="PROSITE" id="PS50862">
    <property type="entry name" value="AA_TRNA_LIGASE_II"/>
    <property type="match status" value="1"/>
</dbReference>
<dbReference type="EC" id="6.1.1.21" evidence="2 10"/>
<comment type="catalytic activity">
    <reaction evidence="9">
        <text>tRNA(His) + L-histidine + ATP = L-histidyl-tRNA(His) + AMP + diphosphate + H(+)</text>
        <dbReference type="Rhea" id="RHEA:17313"/>
        <dbReference type="Rhea" id="RHEA-COMP:9665"/>
        <dbReference type="Rhea" id="RHEA-COMP:9689"/>
        <dbReference type="ChEBI" id="CHEBI:15378"/>
        <dbReference type="ChEBI" id="CHEBI:30616"/>
        <dbReference type="ChEBI" id="CHEBI:33019"/>
        <dbReference type="ChEBI" id="CHEBI:57595"/>
        <dbReference type="ChEBI" id="CHEBI:78442"/>
        <dbReference type="ChEBI" id="CHEBI:78527"/>
        <dbReference type="ChEBI" id="CHEBI:456215"/>
        <dbReference type="EC" id="6.1.1.21"/>
    </reaction>
</comment>
<dbReference type="STRING" id="1616788.AR543_01220"/>
<evidence type="ECO:0000256" key="3">
    <source>
        <dbReference type="ARBA" id="ARBA00017399"/>
    </source>
</evidence>
<dbReference type="GO" id="GO:0016740">
    <property type="term" value="F:transferase activity"/>
    <property type="evidence" value="ECO:0007669"/>
    <property type="project" value="UniProtKB-ARBA"/>
</dbReference>
<keyword evidence="8" id="KW-0030">Aminoacyl-tRNA synthetase</keyword>
<evidence type="ECO:0000256" key="11">
    <source>
        <dbReference type="PIRSR" id="PIRSR001549-1"/>
    </source>
</evidence>
<keyword evidence="4" id="KW-0963">Cytoplasm</keyword>
<evidence type="ECO:0000313" key="14">
    <source>
        <dbReference type="Proteomes" id="UP000078148"/>
    </source>
</evidence>
<dbReference type="RefSeq" id="WP_060531102.1">
    <property type="nucleotide sequence ID" value="NZ_CP013023.1"/>
</dbReference>
<feature type="binding site" evidence="11">
    <location>
        <begin position="78"/>
        <end position="80"/>
    </location>
    <ligand>
        <name>L-histidine</name>
        <dbReference type="ChEBI" id="CHEBI:57595"/>
    </ligand>
</feature>
<sequence>MQNVKGTHDFIGEEQRLRRSIRNLLERQFELYNYEEADTTILNEMDWLISKYGGGEEIVKEMYQLSDQRQRALGLRYDLTMPLAKLMALNPGIRLPYRRFEMGKVFRDGPTKRGRLREFWQCDADIIGLAGPEAELELFQLALQTFAQLQIPVVLKWNNRRFLSEVLGALGVPSDMLSSVMLTLDKLAKISMDEVAAELQDKLLPAPAITALLELIGRPVEQLEMDSIARMYNLTEAPGYLEVRQLQQLLDQLPFLVQQCEFDLFLSRGLSFYTGTVYELFDATGSFPSSLGSGGRYDGMIGKLTDREELELPAIGLSFGLESIMALYRERTEPAGVGEVSTSRRPAPVVIVPIGDTLPDVMNTALQLRAAGIPVQTEPGGRKLGKLLNSLYARNIRYVILLGEDEVKAQIVTLKDLEQRQEFTLALDETVHNLTQLYL</sequence>
<dbReference type="GO" id="GO:0005524">
    <property type="term" value="F:ATP binding"/>
    <property type="evidence" value="ECO:0007669"/>
    <property type="project" value="UniProtKB-KW"/>
</dbReference>
<comment type="similarity">
    <text evidence="1">Belongs to the class-II aminoacyl-tRNA synthetase family.</text>
</comment>
<keyword evidence="14" id="KW-1185">Reference proteome</keyword>
<dbReference type="Pfam" id="PF13393">
    <property type="entry name" value="tRNA-synt_His"/>
    <property type="match status" value="1"/>
</dbReference>
<protein>
    <recommendedName>
        <fullName evidence="3 10">Histidine--tRNA ligase</fullName>
        <ecNumber evidence="2 10">6.1.1.21</ecNumber>
    </recommendedName>
</protein>
<dbReference type="OrthoDB" id="9800814at2"/>
<dbReference type="KEGG" id="pbv:AR543_01220"/>
<evidence type="ECO:0000256" key="7">
    <source>
        <dbReference type="ARBA" id="ARBA00022917"/>
    </source>
</evidence>
<keyword evidence="5" id="KW-0547">Nucleotide-binding</keyword>
<dbReference type="SUPFAM" id="SSF52954">
    <property type="entry name" value="Class II aaRS ABD-related"/>
    <property type="match status" value="1"/>
</dbReference>
<dbReference type="GO" id="GO:0006427">
    <property type="term" value="P:histidyl-tRNA aminoacylation"/>
    <property type="evidence" value="ECO:0007669"/>
    <property type="project" value="UniProtKB-UniRule"/>
</dbReference>
<dbReference type="PIRSF" id="PIRSF001549">
    <property type="entry name" value="His-tRNA_synth"/>
    <property type="match status" value="1"/>
</dbReference>
<feature type="binding site" evidence="11">
    <location>
        <position position="121"/>
    </location>
    <ligand>
        <name>L-histidine</name>
        <dbReference type="ChEBI" id="CHEBI:57595"/>
    </ligand>
</feature>
<evidence type="ECO:0000256" key="2">
    <source>
        <dbReference type="ARBA" id="ARBA00012815"/>
    </source>
</evidence>
<reference evidence="14" key="1">
    <citation type="submission" date="2015-10" db="EMBL/GenBank/DDBJ databases">
        <title>Genome of Paenibacillus bovis sp. nov.</title>
        <authorList>
            <person name="Wu Z."/>
            <person name="Gao C."/>
            <person name="Liu Z."/>
            <person name="Zheng H."/>
        </authorList>
    </citation>
    <scope>NUCLEOTIDE SEQUENCE [LARGE SCALE GENOMIC DNA]</scope>
    <source>
        <strain evidence="14">BD3526</strain>
    </source>
</reference>
<gene>
    <name evidence="13" type="ORF">AR543_01220</name>
</gene>
<dbReference type="GO" id="GO:0004821">
    <property type="term" value="F:histidine-tRNA ligase activity"/>
    <property type="evidence" value="ECO:0007669"/>
    <property type="project" value="UniProtKB-UniRule"/>
</dbReference>
<feature type="binding site" evidence="11">
    <location>
        <position position="268"/>
    </location>
    <ligand>
        <name>L-histidine</name>
        <dbReference type="ChEBI" id="CHEBI:57595"/>
    </ligand>
</feature>
<feature type="binding site" evidence="11">
    <location>
        <position position="107"/>
    </location>
    <ligand>
        <name>L-histidine</name>
        <dbReference type="ChEBI" id="CHEBI:57595"/>
    </ligand>
</feature>
<dbReference type="Pfam" id="PF03129">
    <property type="entry name" value="HGTP_anticodon"/>
    <property type="match status" value="1"/>
</dbReference>
<evidence type="ECO:0000256" key="5">
    <source>
        <dbReference type="ARBA" id="ARBA00022741"/>
    </source>
</evidence>
<feature type="domain" description="Aminoacyl-transfer RNA synthetases class-II family profile" evidence="12">
    <location>
        <begin position="1"/>
        <end position="346"/>
    </location>
</feature>
<evidence type="ECO:0000256" key="9">
    <source>
        <dbReference type="ARBA" id="ARBA00047639"/>
    </source>
</evidence>
<dbReference type="Proteomes" id="UP000078148">
    <property type="component" value="Chromosome"/>
</dbReference>
<keyword evidence="6" id="KW-0067">ATP-binding</keyword>
<dbReference type="Gene3D" id="3.30.930.10">
    <property type="entry name" value="Bira Bifunctional Protein, Domain 2"/>
    <property type="match status" value="1"/>
</dbReference>
<feature type="binding site" evidence="11">
    <location>
        <position position="125"/>
    </location>
    <ligand>
        <name>L-histidine</name>
        <dbReference type="ChEBI" id="CHEBI:57595"/>
    </ligand>
</feature>
<dbReference type="EMBL" id="CP013023">
    <property type="protein sequence ID" value="ANF94787.1"/>
    <property type="molecule type" value="Genomic_DNA"/>
</dbReference>
<keyword evidence="7" id="KW-0648">Protein biosynthesis</keyword>
<dbReference type="InterPro" id="IPR004154">
    <property type="entry name" value="Anticodon-bd"/>
</dbReference>
<evidence type="ECO:0000313" key="13">
    <source>
        <dbReference type="EMBL" id="ANF94787.1"/>
    </source>
</evidence>
<dbReference type="NCBIfam" id="TIGR00442">
    <property type="entry name" value="hisS"/>
    <property type="match status" value="1"/>
</dbReference>
<reference evidence="13 14" key="2">
    <citation type="journal article" date="2016" name="Int. J. Syst. Evol. Microbiol.">
        <title>Paenibacillus bovis sp. nov., isolated from raw yak (Bos grunniens) milk.</title>
        <authorList>
            <person name="Gao C."/>
            <person name="Han J."/>
            <person name="Liu Z."/>
            <person name="Xu X."/>
            <person name="Hang F."/>
            <person name="Wu Z."/>
        </authorList>
    </citation>
    <scope>NUCLEOTIDE SEQUENCE [LARGE SCALE GENOMIC DNA]</scope>
    <source>
        <strain evidence="13 14">BD3526</strain>
    </source>
</reference>
<dbReference type="PANTHER" id="PTHR11476">
    <property type="entry name" value="HISTIDYL-TRNA SYNTHETASE"/>
    <property type="match status" value="1"/>
</dbReference>
<dbReference type="Gene3D" id="3.40.50.800">
    <property type="entry name" value="Anticodon-binding domain"/>
    <property type="match status" value="1"/>
</dbReference>
<proteinExistence type="inferred from homology"/>
<dbReference type="InterPro" id="IPR036621">
    <property type="entry name" value="Anticodon-bd_dom_sf"/>
</dbReference>
<evidence type="ECO:0000256" key="1">
    <source>
        <dbReference type="ARBA" id="ARBA00008226"/>
    </source>
</evidence>
<dbReference type="InterPro" id="IPR015807">
    <property type="entry name" value="His-tRNA-ligase"/>
</dbReference>
<dbReference type="GO" id="GO:0140096">
    <property type="term" value="F:catalytic activity, acting on a protein"/>
    <property type="evidence" value="ECO:0007669"/>
    <property type="project" value="UniProtKB-ARBA"/>
</dbReference>
<dbReference type="InterPro" id="IPR041715">
    <property type="entry name" value="HisRS-like_core"/>
</dbReference>
<dbReference type="GO" id="GO:0005737">
    <property type="term" value="C:cytoplasm"/>
    <property type="evidence" value="ECO:0007669"/>
    <property type="project" value="UniProtKB-UniRule"/>
</dbReference>
<dbReference type="SUPFAM" id="SSF55681">
    <property type="entry name" value="Class II aaRS and biotin synthetases"/>
    <property type="match status" value="1"/>
</dbReference>